<dbReference type="Proteomes" id="UP000230607">
    <property type="component" value="Chromosome 1"/>
</dbReference>
<dbReference type="Gene3D" id="3.30.565.10">
    <property type="entry name" value="Histidine kinase-like ATPase, C-terminal domain"/>
    <property type="match status" value="1"/>
</dbReference>
<keyword evidence="13" id="KW-1185">Reference proteome</keyword>
<dbReference type="PROSITE" id="PS50109">
    <property type="entry name" value="HIS_KIN"/>
    <property type="match status" value="1"/>
</dbReference>
<evidence type="ECO:0000256" key="3">
    <source>
        <dbReference type="ARBA" id="ARBA00022741"/>
    </source>
</evidence>
<feature type="region of interest" description="Disordered" evidence="8">
    <location>
        <begin position="1"/>
        <end position="24"/>
    </location>
</feature>
<dbReference type="NCBIfam" id="TIGR00229">
    <property type="entry name" value="sensory_box"/>
    <property type="match status" value="3"/>
</dbReference>
<evidence type="ECO:0000256" key="8">
    <source>
        <dbReference type="SAM" id="MobiDB-lite"/>
    </source>
</evidence>
<dbReference type="GO" id="GO:0005524">
    <property type="term" value="F:ATP binding"/>
    <property type="evidence" value="ECO:0007669"/>
    <property type="project" value="UniProtKB-KW"/>
</dbReference>
<protein>
    <submittedName>
        <fullName evidence="12">Signal transduction histidine kinase (Modular protein)</fullName>
    </submittedName>
</protein>
<dbReference type="InterPro" id="IPR036890">
    <property type="entry name" value="HATPase_C_sf"/>
</dbReference>
<dbReference type="Gene3D" id="1.10.287.130">
    <property type="match status" value="1"/>
</dbReference>
<dbReference type="PROSITE" id="PS50112">
    <property type="entry name" value="PAS"/>
    <property type="match status" value="2"/>
</dbReference>
<dbReference type="Gene3D" id="3.30.450.20">
    <property type="entry name" value="PAS domain"/>
    <property type="match status" value="3"/>
</dbReference>
<organism evidence="12 13">
    <name type="scientific">Candidatus Nitrosotalea okcheonensis</name>
    <dbReference type="NCBI Taxonomy" id="1903276"/>
    <lineage>
        <taxon>Archaea</taxon>
        <taxon>Nitrososphaerota</taxon>
        <taxon>Nitrososphaeria</taxon>
        <taxon>Nitrosotaleales</taxon>
        <taxon>Nitrosotaleaceae</taxon>
        <taxon>Nitrosotalea</taxon>
    </lineage>
</organism>
<dbReference type="SUPFAM" id="SSF55785">
    <property type="entry name" value="PYP-like sensor domain (PAS domain)"/>
    <property type="match status" value="3"/>
</dbReference>
<evidence type="ECO:0000259" key="10">
    <source>
        <dbReference type="PROSITE" id="PS50112"/>
    </source>
</evidence>
<dbReference type="PANTHER" id="PTHR43065">
    <property type="entry name" value="SENSOR HISTIDINE KINASE"/>
    <property type="match status" value="1"/>
</dbReference>
<dbReference type="InterPro" id="IPR003661">
    <property type="entry name" value="HisK_dim/P_dom"/>
</dbReference>
<dbReference type="EMBL" id="LT841358">
    <property type="protein sequence ID" value="SMH70410.1"/>
    <property type="molecule type" value="Genomic_DNA"/>
</dbReference>
<proteinExistence type="predicted"/>
<dbReference type="InterPro" id="IPR035965">
    <property type="entry name" value="PAS-like_dom_sf"/>
</dbReference>
<evidence type="ECO:0000256" key="6">
    <source>
        <dbReference type="ARBA" id="ARBA00023012"/>
    </source>
</evidence>
<dbReference type="AlphaFoldDB" id="A0A2H1FCB8"/>
<evidence type="ECO:0000256" key="4">
    <source>
        <dbReference type="ARBA" id="ARBA00022777"/>
    </source>
</evidence>
<dbReference type="SMART" id="SM00388">
    <property type="entry name" value="HisKA"/>
    <property type="match status" value="1"/>
</dbReference>
<feature type="coiled-coil region" evidence="7">
    <location>
        <begin position="314"/>
        <end position="341"/>
    </location>
</feature>
<reference evidence="13" key="1">
    <citation type="submission" date="2017-03" db="EMBL/GenBank/DDBJ databases">
        <authorList>
            <person name="Herbold C."/>
        </authorList>
    </citation>
    <scope>NUCLEOTIDE SEQUENCE [LARGE SCALE GENOMIC DNA]</scope>
</reference>
<dbReference type="InterPro" id="IPR000700">
    <property type="entry name" value="PAS-assoc_C"/>
</dbReference>
<dbReference type="PANTHER" id="PTHR43065:SF10">
    <property type="entry name" value="PEROXIDE STRESS-ACTIVATED HISTIDINE KINASE MAK3"/>
    <property type="match status" value="1"/>
</dbReference>
<keyword evidence="7" id="KW-0175">Coiled coil</keyword>
<dbReference type="SMART" id="SM00387">
    <property type="entry name" value="HATPase_c"/>
    <property type="match status" value="1"/>
</dbReference>
<feature type="domain" description="PAS" evidence="10">
    <location>
        <begin position="341"/>
        <end position="389"/>
    </location>
</feature>
<keyword evidence="5" id="KW-0067">ATP-binding</keyword>
<dbReference type="CDD" id="cd00082">
    <property type="entry name" value="HisKA"/>
    <property type="match status" value="1"/>
</dbReference>
<evidence type="ECO:0000256" key="2">
    <source>
        <dbReference type="ARBA" id="ARBA00022679"/>
    </source>
</evidence>
<accession>A0A2H1FCB8</accession>
<evidence type="ECO:0000313" key="13">
    <source>
        <dbReference type="Proteomes" id="UP000230607"/>
    </source>
</evidence>
<dbReference type="InterPro" id="IPR005467">
    <property type="entry name" value="His_kinase_dom"/>
</dbReference>
<name>A0A2H1FCB8_9ARCH</name>
<dbReference type="SMART" id="SM00091">
    <property type="entry name" value="PAS"/>
    <property type="match status" value="3"/>
</dbReference>
<dbReference type="InterPro" id="IPR003594">
    <property type="entry name" value="HATPase_dom"/>
</dbReference>
<dbReference type="PRINTS" id="PR00344">
    <property type="entry name" value="BCTRLSENSOR"/>
</dbReference>
<feature type="domain" description="Histidine kinase" evidence="9">
    <location>
        <begin position="481"/>
        <end position="689"/>
    </location>
</feature>
<evidence type="ECO:0000256" key="7">
    <source>
        <dbReference type="SAM" id="Coils"/>
    </source>
</evidence>
<evidence type="ECO:0000256" key="5">
    <source>
        <dbReference type="ARBA" id="ARBA00022840"/>
    </source>
</evidence>
<feature type="domain" description="PAC" evidence="11">
    <location>
        <begin position="414"/>
        <end position="466"/>
    </location>
</feature>
<feature type="domain" description="PAC" evidence="11">
    <location>
        <begin position="122"/>
        <end position="174"/>
    </location>
</feature>
<sequence>MSGTMSKSGTRSKKDSVLGSDEEKKRLPNSASCYNVKNSSISPHLYGLLGQNYLDLYEKTPCMLRSTTVDGIIFACNEFYAKNLGYQKNEVIGSSIFDHTAEKSIQKLLDETEYWKTSTTISDVEIWLKRKDSSTFPILIHGTNLFDKNKKLIGNTSVLVDMTEIYKAREMMDSQGQIKTQLDELEKSNALMKTERKYRDMYENSPDLLYTMNLEGIIFDCNSSCCKYLGYTKKEMIGKTIFDFVAIQSIDEYENSFQAWKNTGSVSNTKTWFKRKNNSEFLGLTNTVNLYDINGELTGSDTTLRDITDLYEIKKTVEDNERKLKQQNEALKIAYDHLLETEQKYRILYEKSPDLLRTIDLAGNIIDCNDAYCISLGYSREEIVGKSMFVHVAERSVSDLKDAMLEWDKTGSIKNREIWLQRKIGNIFPTLLMSTNLYDINGNLIGRIGALRDMTVMYDAQKEIEEHKTKRLSAIGELSARIAHDLRNPLSVVHNTLEIIRIQNPDFEKNNQPKFDRIERAIKRMTHQIDEVMEYVVPNPLKLQQHISLLGVINSSVTNVVTKNTEIHLPQNDISIECDPEKLEIVFTNLLLNATQAMNNQGSIYLRIKDCQINNSINNGFATIEIEDTGPGIPKSLLNKIFDPLFTTRQIGTGLGLVSCKSIIEKHGGRIDIKTAVGKGTMFIINIPK</sequence>
<dbReference type="GO" id="GO:0006355">
    <property type="term" value="P:regulation of DNA-templated transcription"/>
    <property type="evidence" value="ECO:0007669"/>
    <property type="project" value="InterPro"/>
</dbReference>
<keyword evidence="3" id="KW-0547">Nucleotide-binding</keyword>
<evidence type="ECO:0000256" key="1">
    <source>
        <dbReference type="ARBA" id="ARBA00022553"/>
    </source>
</evidence>
<dbReference type="Pfam" id="PF00989">
    <property type="entry name" value="PAS"/>
    <property type="match status" value="1"/>
</dbReference>
<dbReference type="PROSITE" id="PS50113">
    <property type="entry name" value="PAC"/>
    <property type="match status" value="2"/>
</dbReference>
<feature type="compositionally biased region" description="Basic and acidic residues" evidence="8">
    <location>
        <begin position="12"/>
        <end position="24"/>
    </location>
</feature>
<dbReference type="Pfam" id="PF13426">
    <property type="entry name" value="PAS_9"/>
    <property type="match status" value="2"/>
</dbReference>
<dbReference type="InterPro" id="IPR000014">
    <property type="entry name" value="PAS"/>
</dbReference>
<dbReference type="SUPFAM" id="SSF55874">
    <property type="entry name" value="ATPase domain of HSP90 chaperone/DNA topoisomerase II/histidine kinase"/>
    <property type="match status" value="1"/>
</dbReference>
<dbReference type="InterPro" id="IPR013767">
    <property type="entry name" value="PAS_fold"/>
</dbReference>
<keyword evidence="1" id="KW-0597">Phosphoprotein</keyword>
<dbReference type="SUPFAM" id="SSF47384">
    <property type="entry name" value="Homodimeric domain of signal transducing histidine kinase"/>
    <property type="match status" value="1"/>
</dbReference>
<dbReference type="CDD" id="cd00130">
    <property type="entry name" value="PAS"/>
    <property type="match status" value="3"/>
</dbReference>
<keyword evidence="4 12" id="KW-0418">Kinase</keyword>
<evidence type="ECO:0000313" key="12">
    <source>
        <dbReference type="EMBL" id="SMH70410.1"/>
    </source>
</evidence>
<dbReference type="Pfam" id="PF02518">
    <property type="entry name" value="HATPase_c"/>
    <property type="match status" value="1"/>
</dbReference>
<keyword evidence="2" id="KW-0808">Transferase</keyword>
<evidence type="ECO:0000259" key="9">
    <source>
        <dbReference type="PROSITE" id="PS50109"/>
    </source>
</evidence>
<dbReference type="Pfam" id="PF00512">
    <property type="entry name" value="HisKA"/>
    <property type="match status" value="1"/>
</dbReference>
<evidence type="ECO:0000259" key="11">
    <source>
        <dbReference type="PROSITE" id="PS50113"/>
    </source>
</evidence>
<gene>
    <name evidence="12" type="ORF">NCS_10217</name>
</gene>
<keyword evidence="6" id="KW-0902">Two-component regulatory system</keyword>
<dbReference type="InterPro" id="IPR036097">
    <property type="entry name" value="HisK_dim/P_sf"/>
</dbReference>
<dbReference type="GO" id="GO:0000155">
    <property type="term" value="F:phosphorelay sensor kinase activity"/>
    <property type="evidence" value="ECO:0007669"/>
    <property type="project" value="InterPro"/>
</dbReference>
<dbReference type="InterPro" id="IPR004358">
    <property type="entry name" value="Sig_transdc_His_kin-like_C"/>
</dbReference>
<feature type="domain" description="PAS" evidence="10">
    <location>
        <begin position="194"/>
        <end position="258"/>
    </location>
</feature>